<dbReference type="GO" id="GO:0007508">
    <property type="term" value="P:larval heart development"/>
    <property type="evidence" value="ECO:0007669"/>
    <property type="project" value="TreeGrafter"/>
</dbReference>
<dbReference type="Gene3D" id="3.60.10.10">
    <property type="entry name" value="Endonuclease/exonuclease/phosphatase"/>
    <property type="match status" value="1"/>
</dbReference>
<dbReference type="InterPro" id="IPR005135">
    <property type="entry name" value="Endo/exonuclease/phosphatase"/>
</dbReference>
<dbReference type="EMBL" id="CAKOFQ010008668">
    <property type="protein sequence ID" value="CAH2015355.1"/>
    <property type="molecule type" value="Genomic_DNA"/>
</dbReference>
<dbReference type="InterPro" id="IPR036691">
    <property type="entry name" value="Endo/exonu/phosph_ase_sf"/>
</dbReference>
<name>A0A9P0MMB1_ACAOB</name>
<protein>
    <recommendedName>
        <fullName evidence="1">Endonuclease/exonuclease/phosphatase domain-containing protein</fullName>
    </recommendedName>
</protein>
<dbReference type="SUPFAM" id="SSF56219">
    <property type="entry name" value="DNase I-like"/>
    <property type="match status" value="1"/>
</dbReference>
<reference evidence="2" key="1">
    <citation type="submission" date="2022-03" db="EMBL/GenBank/DDBJ databases">
        <authorList>
            <person name="Sayadi A."/>
        </authorList>
    </citation>
    <scope>NUCLEOTIDE SEQUENCE</scope>
</reference>
<dbReference type="Pfam" id="PF03372">
    <property type="entry name" value="Exo_endo_phos"/>
    <property type="match status" value="1"/>
</dbReference>
<dbReference type="AlphaFoldDB" id="A0A9P0MMB1"/>
<dbReference type="GO" id="GO:0061343">
    <property type="term" value="P:cell adhesion involved in heart morphogenesis"/>
    <property type="evidence" value="ECO:0007669"/>
    <property type="project" value="TreeGrafter"/>
</dbReference>
<evidence type="ECO:0000313" key="2">
    <source>
        <dbReference type="EMBL" id="CAH2015355.1"/>
    </source>
</evidence>
<evidence type="ECO:0000313" key="3">
    <source>
        <dbReference type="Proteomes" id="UP001152888"/>
    </source>
</evidence>
<dbReference type="PANTHER" id="PTHR33395:SF22">
    <property type="entry name" value="REVERSE TRANSCRIPTASE DOMAIN-CONTAINING PROTEIN"/>
    <property type="match status" value="1"/>
</dbReference>
<evidence type="ECO:0000259" key="1">
    <source>
        <dbReference type="Pfam" id="PF03372"/>
    </source>
</evidence>
<dbReference type="PANTHER" id="PTHR33395">
    <property type="entry name" value="TRANSCRIPTASE, PUTATIVE-RELATED-RELATED"/>
    <property type="match status" value="1"/>
</dbReference>
<dbReference type="Proteomes" id="UP001152888">
    <property type="component" value="Unassembled WGS sequence"/>
</dbReference>
<organism evidence="2 3">
    <name type="scientific">Acanthoscelides obtectus</name>
    <name type="common">Bean weevil</name>
    <name type="synonym">Bruchus obtectus</name>
    <dbReference type="NCBI Taxonomy" id="200917"/>
    <lineage>
        <taxon>Eukaryota</taxon>
        <taxon>Metazoa</taxon>
        <taxon>Ecdysozoa</taxon>
        <taxon>Arthropoda</taxon>
        <taxon>Hexapoda</taxon>
        <taxon>Insecta</taxon>
        <taxon>Pterygota</taxon>
        <taxon>Neoptera</taxon>
        <taxon>Endopterygota</taxon>
        <taxon>Coleoptera</taxon>
        <taxon>Polyphaga</taxon>
        <taxon>Cucujiformia</taxon>
        <taxon>Chrysomeloidea</taxon>
        <taxon>Chrysomelidae</taxon>
        <taxon>Bruchinae</taxon>
        <taxon>Bruchini</taxon>
        <taxon>Acanthoscelides</taxon>
    </lineage>
</organism>
<keyword evidence="3" id="KW-1185">Reference proteome</keyword>
<dbReference type="OrthoDB" id="6781885at2759"/>
<comment type="caution">
    <text evidence="2">The sequence shown here is derived from an EMBL/GenBank/DDBJ whole genome shotgun (WGS) entry which is preliminary data.</text>
</comment>
<feature type="domain" description="Endonuclease/exonuclease/phosphatase" evidence="1">
    <location>
        <begin position="16"/>
        <end position="218"/>
    </location>
</feature>
<dbReference type="GO" id="GO:0003824">
    <property type="term" value="F:catalytic activity"/>
    <property type="evidence" value="ECO:0007669"/>
    <property type="project" value="InterPro"/>
</dbReference>
<dbReference type="GO" id="GO:0031012">
    <property type="term" value="C:extracellular matrix"/>
    <property type="evidence" value="ECO:0007669"/>
    <property type="project" value="TreeGrafter"/>
</dbReference>
<gene>
    <name evidence="2" type="ORF">ACAOBT_LOCUS34700</name>
</gene>
<accession>A0A9P0MMB1</accession>
<proteinExistence type="predicted"/>
<sequence length="313" mass="35943">MASTNLENNLRIGHINVRSLIPSLNEINSSIYNLKLDILGVTESWLTEQVSEQEVKINNFKFYRVDRGSRGGGIGVYVRSDITVVEIDVTKDQREIFEQQWLILKIGKIKLGLGIIYRPPRFNVMTALRQLEESIANLIPVTDELIIMGDININLLRHTNITNQFNNLLDTFNFKQVVINPARYSRDTASLIDVIIMSDDHLLSGSAHHQDLHQHSDHQLIHCSINIKISAVRPIVIKYRNFIHFDIYSFKQDLINFPWWQVVDCDNVNQKTAILSDMILTLFDSHAPICEKKVTSPPSPWFTDALRAMKNII</sequence>